<proteinExistence type="predicted"/>
<evidence type="ECO:0000256" key="2">
    <source>
        <dbReference type="ARBA" id="ARBA00022692"/>
    </source>
</evidence>
<dbReference type="NCBIfam" id="TIGR01352">
    <property type="entry name" value="tonB_Cterm"/>
    <property type="match status" value="1"/>
</dbReference>
<name>A0A2S9XEP6_9BACT</name>
<dbReference type="GO" id="GO:0055085">
    <property type="term" value="P:transmembrane transport"/>
    <property type="evidence" value="ECO:0007669"/>
    <property type="project" value="InterPro"/>
</dbReference>
<comment type="caution">
    <text evidence="6">The sequence shown here is derived from an EMBL/GenBank/DDBJ whole genome shotgun (WGS) entry which is preliminary data.</text>
</comment>
<evidence type="ECO:0000256" key="1">
    <source>
        <dbReference type="ARBA" id="ARBA00004167"/>
    </source>
</evidence>
<dbReference type="EMBL" id="PVNK01000247">
    <property type="protein sequence ID" value="PRP91317.1"/>
    <property type="molecule type" value="Genomic_DNA"/>
</dbReference>
<keyword evidence="7" id="KW-1185">Reference proteome</keyword>
<dbReference type="Gene3D" id="3.30.1150.10">
    <property type="match status" value="1"/>
</dbReference>
<gene>
    <name evidence="6" type="ORF">ENSA5_56350</name>
</gene>
<keyword evidence="2" id="KW-0812">Transmembrane</keyword>
<protein>
    <submittedName>
        <fullName evidence="6">Gram-negative bacterial tonB protein</fullName>
    </submittedName>
</protein>
<keyword evidence="4" id="KW-0472">Membrane</keyword>
<dbReference type="AlphaFoldDB" id="A0A2S9XEP6"/>
<feature type="domain" description="TonB C-terminal" evidence="5">
    <location>
        <begin position="11"/>
        <end position="76"/>
    </location>
</feature>
<dbReference type="Proteomes" id="UP000237968">
    <property type="component" value="Unassembled WGS sequence"/>
</dbReference>
<dbReference type="SUPFAM" id="SSF74653">
    <property type="entry name" value="TolA/TonB C-terminal domain"/>
    <property type="match status" value="1"/>
</dbReference>
<evidence type="ECO:0000256" key="3">
    <source>
        <dbReference type="ARBA" id="ARBA00022989"/>
    </source>
</evidence>
<dbReference type="InterPro" id="IPR037682">
    <property type="entry name" value="TonB_C"/>
</dbReference>
<evidence type="ECO:0000259" key="5">
    <source>
        <dbReference type="Pfam" id="PF03544"/>
    </source>
</evidence>
<dbReference type="InterPro" id="IPR006260">
    <property type="entry name" value="TonB/TolA_C"/>
</dbReference>
<sequence>MPKLVCPALGEGETGAVSLRVEVDASGRVSAVAVLDGLDPACDALAVDALVHAEFEPARSPAGEPIDASLTFVYRFGVDRFEVEDHDDD</sequence>
<organism evidence="6 7">
    <name type="scientific">Enhygromyxa salina</name>
    <dbReference type="NCBI Taxonomy" id="215803"/>
    <lineage>
        <taxon>Bacteria</taxon>
        <taxon>Pseudomonadati</taxon>
        <taxon>Myxococcota</taxon>
        <taxon>Polyangia</taxon>
        <taxon>Nannocystales</taxon>
        <taxon>Nannocystaceae</taxon>
        <taxon>Enhygromyxa</taxon>
    </lineage>
</organism>
<comment type="subcellular location">
    <subcellularLocation>
        <location evidence="1">Membrane</location>
        <topology evidence="1">Single-pass membrane protein</topology>
    </subcellularLocation>
</comment>
<keyword evidence="3" id="KW-1133">Transmembrane helix</keyword>
<dbReference type="GO" id="GO:0016020">
    <property type="term" value="C:membrane"/>
    <property type="evidence" value="ECO:0007669"/>
    <property type="project" value="UniProtKB-SubCell"/>
</dbReference>
<dbReference type="Pfam" id="PF03544">
    <property type="entry name" value="TonB_C"/>
    <property type="match status" value="1"/>
</dbReference>
<evidence type="ECO:0000313" key="6">
    <source>
        <dbReference type="EMBL" id="PRP91317.1"/>
    </source>
</evidence>
<evidence type="ECO:0000313" key="7">
    <source>
        <dbReference type="Proteomes" id="UP000237968"/>
    </source>
</evidence>
<reference evidence="6 7" key="1">
    <citation type="submission" date="2018-03" db="EMBL/GenBank/DDBJ databases">
        <title>Draft Genome Sequences of the Obligatory Marine Myxobacteria Enhygromyxa salina SWB005.</title>
        <authorList>
            <person name="Poehlein A."/>
            <person name="Moghaddam J.A."/>
            <person name="Harms H."/>
            <person name="Alanjari M."/>
            <person name="Koenig G.M."/>
            <person name="Daniel R."/>
            <person name="Schaeberle T.F."/>
        </authorList>
    </citation>
    <scope>NUCLEOTIDE SEQUENCE [LARGE SCALE GENOMIC DNA]</scope>
    <source>
        <strain evidence="6 7">SWB005</strain>
    </source>
</reference>
<evidence type="ECO:0000256" key="4">
    <source>
        <dbReference type="ARBA" id="ARBA00023136"/>
    </source>
</evidence>
<accession>A0A2S9XEP6</accession>